<evidence type="ECO:0000256" key="3">
    <source>
        <dbReference type="ARBA" id="ARBA00022777"/>
    </source>
</evidence>
<dbReference type="InterPro" id="IPR004166">
    <property type="entry name" value="a-kinase_dom"/>
</dbReference>
<proteinExistence type="predicted"/>
<keyword evidence="3" id="KW-0418">Kinase</keyword>
<evidence type="ECO:0000313" key="6">
    <source>
        <dbReference type="Proteomes" id="UP000265703"/>
    </source>
</evidence>
<feature type="domain" description="Alpha-type protein kinase" evidence="4">
    <location>
        <begin position="68"/>
        <end position="108"/>
    </location>
</feature>
<dbReference type="Gene3D" id="3.30.420.10">
    <property type="entry name" value="Ribonuclease H-like superfamily/Ribonuclease H"/>
    <property type="match status" value="1"/>
</dbReference>
<dbReference type="InterPro" id="IPR036397">
    <property type="entry name" value="RNaseH_sf"/>
</dbReference>
<keyword evidence="1" id="KW-0723">Serine/threonine-protein kinase</keyword>
<dbReference type="GO" id="GO:0005524">
    <property type="term" value="F:ATP binding"/>
    <property type="evidence" value="ECO:0007669"/>
    <property type="project" value="InterPro"/>
</dbReference>
<dbReference type="EMBL" id="QKYT01000412">
    <property type="protein sequence ID" value="RIA85654.1"/>
    <property type="molecule type" value="Genomic_DNA"/>
</dbReference>
<keyword evidence="6" id="KW-1185">Reference proteome</keyword>
<dbReference type="STRING" id="658196.A0A397SSL3"/>
<reference evidence="5 6" key="1">
    <citation type="submission" date="2018-06" db="EMBL/GenBank/DDBJ databases">
        <title>Comparative genomics reveals the genomic features of Rhizophagus irregularis, R. cerebriforme, R. diaphanum and Gigaspora rosea, and their symbiotic lifestyle signature.</title>
        <authorList>
            <person name="Morin E."/>
            <person name="San Clemente H."/>
            <person name="Chen E.C.H."/>
            <person name="De La Providencia I."/>
            <person name="Hainaut M."/>
            <person name="Kuo A."/>
            <person name="Kohler A."/>
            <person name="Murat C."/>
            <person name="Tang N."/>
            <person name="Roy S."/>
            <person name="Loubradou J."/>
            <person name="Henrissat B."/>
            <person name="Grigoriev I.V."/>
            <person name="Corradi N."/>
            <person name="Roux C."/>
            <person name="Martin F.M."/>
        </authorList>
    </citation>
    <scope>NUCLEOTIDE SEQUENCE [LARGE SCALE GENOMIC DNA]</scope>
    <source>
        <strain evidence="5 6">DAOM 227022</strain>
    </source>
</reference>
<dbReference type="GO" id="GO:0004674">
    <property type="term" value="F:protein serine/threonine kinase activity"/>
    <property type="evidence" value="ECO:0007669"/>
    <property type="project" value="UniProtKB-KW"/>
</dbReference>
<comment type="caution">
    <text evidence="5">The sequence shown here is derived from an EMBL/GenBank/DDBJ whole genome shotgun (WGS) entry which is preliminary data.</text>
</comment>
<dbReference type="AlphaFoldDB" id="A0A397SSL3"/>
<protein>
    <recommendedName>
        <fullName evidence="4">Alpha-type protein kinase domain-containing protein</fullName>
    </recommendedName>
</protein>
<evidence type="ECO:0000313" key="5">
    <source>
        <dbReference type="EMBL" id="RIA85654.1"/>
    </source>
</evidence>
<accession>A0A397SSL3</accession>
<sequence length="142" mass="16110">MSSVKINWIAPVGIIQKLNVICMLRCRCSSSKDGDIILEASIWNCLIPTVKSGQQGLMVWCFTKNNLDNQKNPRRQCANTPPELEANEVAQAFSHFSYEDSREKLIIAGHTARIVKSWKQENNIYSLSRPTQNPDLNPIEHL</sequence>
<keyword evidence="2" id="KW-0808">Transferase</keyword>
<dbReference type="GO" id="GO:0003676">
    <property type="term" value="F:nucleic acid binding"/>
    <property type="evidence" value="ECO:0007669"/>
    <property type="project" value="InterPro"/>
</dbReference>
<organism evidence="5 6">
    <name type="scientific">Glomus cerebriforme</name>
    <dbReference type="NCBI Taxonomy" id="658196"/>
    <lineage>
        <taxon>Eukaryota</taxon>
        <taxon>Fungi</taxon>
        <taxon>Fungi incertae sedis</taxon>
        <taxon>Mucoromycota</taxon>
        <taxon>Glomeromycotina</taxon>
        <taxon>Glomeromycetes</taxon>
        <taxon>Glomerales</taxon>
        <taxon>Glomeraceae</taxon>
        <taxon>Glomus</taxon>
    </lineage>
</organism>
<evidence type="ECO:0000256" key="2">
    <source>
        <dbReference type="ARBA" id="ARBA00022679"/>
    </source>
</evidence>
<evidence type="ECO:0000259" key="4">
    <source>
        <dbReference type="Pfam" id="PF02816"/>
    </source>
</evidence>
<dbReference type="OrthoDB" id="2446457at2759"/>
<name>A0A397SSL3_9GLOM</name>
<dbReference type="Proteomes" id="UP000265703">
    <property type="component" value="Unassembled WGS sequence"/>
</dbReference>
<gene>
    <name evidence="5" type="ORF">C1645_830461</name>
</gene>
<dbReference type="Pfam" id="PF02816">
    <property type="entry name" value="Alpha_kinase"/>
    <property type="match status" value="1"/>
</dbReference>
<evidence type="ECO:0000256" key="1">
    <source>
        <dbReference type="ARBA" id="ARBA00022527"/>
    </source>
</evidence>